<dbReference type="EMBL" id="AIDT01000015">
    <property type="protein sequence ID" value="EIA13548.1"/>
    <property type="molecule type" value="Genomic_DNA"/>
</dbReference>
<evidence type="ECO:0000313" key="3">
    <source>
        <dbReference type="Proteomes" id="UP000003093"/>
    </source>
</evidence>
<dbReference type="Proteomes" id="UP000003093">
    <property type="component" value="Unassembled WGS sequence"/>
</dbReference>
<keyword evidence="1" id="KW-0732">Signal</keyword>
<feature type="chain" id="PRO_5044875292" evidence="1">
    <location>
        <begin position="30"/>
        <end position="170"/>
    </location>
</feature>
<dbReference type="InterPro" id="IPR058116">
    <property type="entry name" value="SA0570-like"/>
</dbReference>
<gene>
    <name evidence="2" type="ORF">ST398NM02_0694</name>
</gene>
<evidence type="ECO:0000313" key="2">
    <source>
        <dbReference type="EMBL" id="EIA13548.1"/>
    </source>
</evidence>
<protein>
    <submittedName>
        <fullName evidence="2">Exported protein</fullName>
    </submittedName>
</protein>
<feature type="signal peptide" evidence="1">
    <location>
        <begin position="1"/>
        <end position="29"/>
    </location>
</feature>
<dbReference type="AlphaFoldDB" id="A0ABC9PYL5"/>
<reference evidence="2 3" key="1">
    <citation type="journal article" date="2012" name="MBio">
        <title>Identification of a highly transmissible animal-independent Staphylococcus aureus ST398 clone with distinct genomic and cell adhesion properties.</title>
        <authorList>
            <person name="Uhlemann A.C."/>
            <person name="Porcella S.F."/>
            <person name="Trivedi S."/>
            <person name="Sullivan S.B."/>
            <person name="Hafer C."/>
            <person name="Kennedy A.D."/>
            <person name="Barbian K.D."/>
            <person name="McCarthy A.J."/>
            <person name="Street C."/>
            <person name="Hirschberg D.L."/>
            <person name="Lipkin W.I."/>
            <person name="Lindsay J.A."/>
            <person name="DeLeo F.R."/>
            <person name="Lowy F.D."/>
        </authorList>
    </citation>
    <scope>NUCLEOTIDE SEQUENCE [LARGE SCALE GENOMIC DNA]</scope>
    <source>
        <strain evidence="2 3">DR10</strain>
    </source>
</reference>
<accession>A0ABC9PYL5</accession>
<proteinExistence type="predicted"/>
<dbReference type="NCBIfam" id="NF047391">
    <property type="entry name" value="SA0570_fam"/>
    <property type="match status" value="1"/>
</dbReference>
<evidence type="ECO:0000256" key="1">
    <source>
        <dbReference type="SAM" id="SignalP"/>
    </source>
</evidence>
<sequence length="170" mass="18810">MLMKKLLTASIIACSVVMGVGLANTSAEAASGNSIDTVKQLIKGDQSLENVKIGESIKDVLTKYKNPMYSYNENGTEHYYEFHTKKGMLLVTTDGKKNNGKVTHISMMYNDANGPTYQAVKNYVGKAVTHTEYSKVAGNFGYIEKGKTTYQFASAPKDKNIKLYRIDLEK</sequence>
<comment type="caution">
    <text evidence="2">The sequence shown here is derived from an EMBL/GenBank/DDBJ whole genome shotgun (WGS) entry which is preliminary data.</text>
</comment>
<organism evidence="2 3">
    <name type="scientific">Staphylococcus aureus subsp. aureus DR10</name>
    <dbReference type="NCBI Taxonomy" id="1155079"/>
    <lineage>
        <taxon>Bacteria</taxon>
        <taxon>Bacillati</taxon>
        <taxon>Bacillota</taxon>
        <taxon>Bacilli</taxon>
        <taxon>Bacillales</taxon>
        <taxon>Staphylococcaceae</taxon>
        <taxon>Staphylococcus</taxon>
    </lineage>
</organism>
<name>A0ABC9PYL5_STAA5</name>